<evidence type="ECO:0000256" key="1">
    <source>
        <dbReference type="ARBA" id="ARBA00004496"/>
    </source>
</evidence>
<gene>
    <name evidence="20 22" type="primary">glmU</name>
    <name evidence="22" type="ORF">ACCQ41_00985</name>
</gene>
<dbReference type="InterPro" id="IPR029044">
    <property type="entry name" value="Nucleotide-diphossugar_trans"/>
</dbReference>
<keyword evidence="23" id="KW-1185">Reference proteome</keyword>
<feature type="binding site" evidence="20">
    <location>
        <position position="102"/>
    </location>
    <ligand>
        <name>Mg(2+)</name>
        <dbReference type="ChEBI" id="CHEBI:18420"/>
    </ligand>
</feature>
<dbReference type="InterPro" id="IPR050065">
    <property type="entry name" value="GlmU-like"/>
</dbReference>
<feature type="binding site" evidence="20">
    <location>
        <begin position="78"/>
        <end position="79"/>
    </location>
    <ligand>
        <name>UDP-N-acetyl-alpha-D-glucosamine</name>
        <dbReference type="ChEBI" id="CHEBI:57705"/>
    </ligand>
</feature>
<feature type="binding site" evidence="20">
    <location>
        <position position="227"/>
    </location>
    <ligand>
        <name>UDP-N-acetyl-alpha-D-glucosamine</name>
        <dbReference type="ChEBI" id="CHEBI:57705"/>
    </ligand>
</feature>
<evidence type="ECO:0000256" key="15">
    <source>
        <dbReference type="ARBA" id="ARBA00023315"/>
    </source>
</evidence>
<comment type="pathway">
    <text evidence="2 20">Nucleotide-sugar biosynthesis; UDP-N-acetyl-alpha-D-glucosamine biosynthesis; N-acetyl-alpha-D-glucosamine 1-phosphate from alpha-D-glucosamine 6-phosphate (route II): step 2/2.</text>
</comment>
<dbReference type="NCBIfam" id="TIGR01173">
    <property type="entry name" value="glmU"/>
    <property type="match status" value="1"/>
</dbReference>
<evidence type="ECO:0000256" key="19">
    <source>
        <dbReference type="ARBA" id="ARBA00049628"/>
    </source>
</evidence>
<feature type="binding site" evidence="20">
    <location>
        <position position="332"/>
    </location>
    <ligand>
        <name>UDP-N-acetyl-alpha-D-glucosamine</name>
        <dbReference type="ChEBI" id="CHEBI:57705"/>
    </ligand>
</feature>
<dbReference type="HAMAP" id="MF_01631">
    <property type="entry name" value="GlmU"/>
    <property type="match status" value="1"/>
</dbReference>
<keyword evidence="6 20" id="KW-0963">Cytoplasm</keyword>
<evidence type="ECO:0000256" key="11">
    <source>
        <dbReference type="ARBA" id="ARBA00022842"/>
    </source>
</evidence>
<feature type="binding site" evidence="20">
    <location>
        <position position="139"/>
    </location>
    <ligand>
        <name>UDP-N-acetyl-alpha-D-glucosamine</name>
        <dbReference type="ChEBI" id="CHEBI:57705"/>
    </ligand>
</feature>
<feature type="binding site" evidence="20">
    <location>
        <begin position="385"/>
        <end position="386"/>
    </location>
    <ligand>
        <name>acetyl-CoA</name>
        <dbReference type="ChEBI" id="CHEBI:57288"/>
    </ligand>
</feature>
<keyword evidence="9 20" id="KW-0479">Metal-binding</keyword>
<dbReference type="CDD" id="cd02540">
    <property type="entry name" value="GT2_GlmU_N_bac"/>
    <property type="match status" value="1"/>
</dbReference>
<evidence type="ECO:0000256" key="8">
    <source>
        <dbReference type="ARBA" id="ARBA00022695"/>
    </source>
</evidence>
<accession>A0ABW9M5X6</accession>
<feature type="domain" description="Nucleotidyl transferase" evidence="21">
    <location>
        <begin position="3"/>
        <end position="219"/>
    </location>
</feature>
<evidence type="ECO:0000259" key="21">
    <source>
        <dbReference type="Pfam" id="PF00483"/>
    </source>
</evidence>
<evidence type="ECO:0000256" key="12">
    <source>
        <dbReference type="ARBA" id="ARBA00022960"/>
    </source>
</evidence>
<feature type="binding site" evidence="20">
    <location>
        <position position="404"/>
    </location>
    <ligand>
        <name>acetyl-CoA</name>
        <dbReference type="ChEBI" id="CHEBI:57288"/>
    </ligand>
</feature>
<dbReference type="Pfam" id="PF00483">
    <property type="entry name" value="NTP_transferase"/>
    <property type="match status" value="1"/>
</dbReference>
<name>A0ABW9M5X6_9FIRM</name>
<evidence type="ECO:0000256" key="20">
    <source>
        <dbReference type="HAMAP-Rule" id="MF_01631"/>
    </source>
</evidence>
<evidence type="ECO:0000256" key="17">
    <source>
        <dbReference type="ARBA" id="ARBA00048247"/>
    </source>
</evidence>
<evidence type="ECO:0000256" key="13">
    <source>
        <dbReference type="ARBA" id="ARBA00022984"/>
    </source>
</evidence>
<comment type="function">
    <text evidence="19 20">Catalyzes the last two sequential reactions in the de novo biosynthetic pathway for UDP-N-acetylglucosamine (UDP-GlcNAc). The C-terminal domain catalyzes the transfer of acetyl group from acetyl coenzyme A to glucosamine-1-phosphate (GlcN-1-P) to produce N-acetylglucosamine-1-phosphate (GlcNAc-1-P), which is converted into UDP-GlcNAc by the transfer of uridine 5-monophosphate (from uridine 5-triphosphate), a reaction catalyzed by the N-terminal domain.</text>
</comment>
<dbReference type="RefSeq" id="WP_410030598.1">
    <property type="nucleotide sequence ID" value="NZ_JBGMEI010000001.1"/>
</dbReference>
<dbReference type="InterPro" id="IPR018357">
    <property type="entry name" value="Hexapep_transf_CS"/>
</dbReference>
<evidence type="ECO:0000256" key="3">
    <source>
        <dbReference type="ARBA" id="ARBA00005208"/>
    </source>
</evidence>
<dbReference type="EC" id="2.3.1.157" evidence="20"/>
<comment type="catalytic activity">
    <reaction evidence="17 20">
        <text>alpha-D-glucosamine 1-phosphate + acetyl-CoA = N-acetyl-alpha-D-glucosamine 1-phosphate + CoA + H(+)</text>
        <dbReference type="Rhea" id="RHEA:13725"/>
        <dbReference type="ChEBI" id="CHEBI:15378"/>
        <dbReference type="ChEBI" id="CHEBI:57287"/>
        <dbReference type="ChEBI" id="CHEBI:57288"/>
        <dbReference type="ChEBI" id="CHEBI:57776"/>
        <dbReference type="ChEBI" id="CHEBI:58516"/>
        <dbReference type="EC" id="2.3.1.157"/>
    </reaction>
</comment>
<feature type="binding site" evidence="20">
    <location>
        <position position="365"/>
    </location>
    <ligand>
        <name>UDP-N-acetyl-alpha-D-glucosamine</name>
        <dbReference type="ChEBI" id="CHEBI:57705"/>
    </ligand>
</feature>
<keyword evidence="7 20" id="KW-0808">Transferase</keyword>
<comment type="subcellular location">
    <subcellularLocation>
        <location evidence="1 20">Cytoplasm</location>
    </subcellularLocation>
</comment>
<feature type="binding site" evidence="20">
    <location>
        <position position="350"/>
    </location>
    <ligand>
        <name>UDP-N-acetyl-alpha-D-glucosamine</name>
        <dbReference type="ChEBI" id="CHEBI:57705"/>
    </ligand>
</feature>
<evidence type="ECO:0000256" key="5">
    <source>
        <dbReference type="ARBA" id="ARBA00007947"/>
    </source>
</evidence>
<comment type="pathway">
    <text evidence="3 20">Nucleotide-sugar biosynthesis; UDP-N-acetyl-alpha-D-glucosamine biosynthesis; UDP-N-acetyl-alpha-D-glucosamine from N-acetyl-alpha-D-glucosamine 1-phosphate: step 1/1.</text>
</comment>
<dbReference type="InterPro" id="IPR038009">
    <property type="entry name" value="GlmU_C_LbH"/>
</dbReference>
<dbReference type="PROSITE" id="PS00101">
    <property type="entry name" value="HEXAPEP_TRANSFERASES"/>
    <property type="match status" value="1"/>
</dbReference>
<feature type="binding site" evidence="20">
    <location>
        <position position="21"/>
    </location>
    <ligand>
        <name>UDP-N-acetyl-alpha-D-glucosamine</name>
        <dbReference type="ChEBI" id="CHEBI:57705"/>
    </ligand>
</feature>
<feature type="binding site" evidence="20">
    <location>
        <position position="169"/>
    </location>
    <ligand>
        <name>UDP-N-acetyl-alpha-D-glucosamine</name>
        <dbReference type="ChEBI" id="CHEBI:57705"/>
    </ligand>
</feature>
<evidence type="ECO:0000256" key="6">
    <source>
        <dbReference type="ARBA" id="ARBA00022490"/>
    </source>
</evidence>
<feature type="binding site" evidence="20">
    <location>
        <position position="422"/>
    </location>
    <ligand>
        <name>acetyl-CoA</name>
        <dbReference type="ChEBI" id="CHEBI:57288"/>
    </ligand>
</feature>
<feature type="region of interest" description="Pyrophosphorylase" evidence="20">
    <location>
        <begin position="1"/>
        <end position="229"/>
    </location>
</feature>
<comment type="caution">
    <text evidence="22">The sequence shown here is derived from an EMBL/GenBank/DDBJ whole genome shotgun (WGS) entry which is preliminary data.</text>
</comment>
<comment type="subunit">
    <text evidence="20">Homotrimer.</text>
</comment>
<dbReference type="SUPFAM" id="SSF51161">
    <property type="entry name" value="Trimeric LpxA-like enzymes"/>
    <property type="match status" value="1"/>
</dbReference>
<dbReference type="InterPro" id="IPR005835">
    <property type="entry name" value="NTP_transferase_dom"/>
</dbReference>
<evidence type="ECO:0000256" key="18">
    <source>
        <dbReference type="ARBA" id="ARBA00048493"/>
    </source>
</evidence>
<proteinExistence type="inferred from homology"/>
<comment type="caution">
    <text evidence="20">Lacks conserved residue(s) required for the propagation of feature annotation.</text>
</comment>
<protein>
    <recommendedName>
        <fullName evidence="20">Bifunctional protein GlmU</fullName>
    </recommendedName>
    <domain>
        <recommendedName>
            <fullName evidence="20">UDP-N-acetylglucosamine pyrophosphorylase</fullName>
            <ecNumber evidence="20">2.7.7.23</ecNumber>
        </recommendedName>
        <alternativeName>
            <fullName evidence="20">N-acetylglucosamine-1-phosphate uridyltransferase</fullName>
        </alternativeName>
    </domain>
    <domain>
        <recommendedName>
            <fullName evidence="20">Glucosamine-1-phosphate N-acetyltransferase</fullName>
            <ecNumber evidence="20">2.3.1.157</ecNumber>
        </recommendedName>
    </domain>
</protein>
<dbReference type="GO" id="GO:0003977">
    <property type="term" value="F:UDP-N-acetylglucosamine diphosphorylase activity"/>
    <property type="evidence" value="ECO:0007669"/>
    <property type="project" value="UniProtKB-EC"/>
</dbReference>
<keyword evidence="14 20" id="KW-0511">Multifunctional enzyme</keyword>
<comment type="similarity">
    <text evidence="5 20">In the N-terminal section; belongs to the N-acetylglucosamine-1-phosphate uridyltransferase family.</text>
</comment>
<dbReference type="GO" id="GO:0019134">
    <property type="term" value="F:glucosamine-1-phosphate N-acetyltransferase activity"/>
    <property type="evidence" value="ECO:0007669"/>
    <property type="project" value="UniProtKB-EC"/>
</dbReference>
<evidence type="ECO:0000256" key="10">
    <source>
        <dbReference type="ARBA" id="ARBA00022737"/>
    </source>
</evidence>
<dbReference type="Gene3D" id="2.160.10.10">
    <property type="entry name" value="Hexapeptide repeat proteins"/>
    <property type="match status" value="1"/>
</dbReference>
<keyword evidence="16 20" id="KW-0961">Cell wall biogenesis/degradation</keyword>
<feature type="active site" description="Proton acceptor" evidence="20">
    <location>
        <position position="362"/>
    </location>
</feature>
<keyword evidence="13 20" id="KW-0573">Peptidoglycan synthesis</keyword>
<dbReference type="EMBL" id="JBGMEI010000001">
    <property type="protein sequence ID" value="MFO3664835.1"/>
    <property type="molecule type" value="Genomic_DNA"/>
</dbReference>
<dbReference type="InterPro" id="IPR001451">
    <property type="entry name" value="Hexapep"/>
</dbReference>
<evidence type="ECO:0000313" key="22">
    <source>
        <dbReference type="EMBL" id="MFO3664835.1"/>
    </source>
</evidence>
<comment type="cofactor">
    <cofactor evidence="20">
        <name>Mg(2+)</name>
        <dbReference type="ChEBI" id="CHEBI:18420"/>
    </cofactor>
    <text evidence="20">Binds 1 Mg(2+) ion per subunit.</text>
</comment>
<feature type="binding site" evidence="20">
    <location>
        <position position="376"/>
    </location>
    <ligand>
        <name>UDP-N-acetyl-alpha-D-glucosamine</name>
        <dbReference type="ChEBI" id="CHEBI:57705"/>
    </ligand>
</feature>
<dbReference type="InterPro" id="IPR005882">
    <property type="entry name" value="Bifunctional_GlmU"/>
</dbReference>
<keyword evidence="11 20" id="KW-0460">Magnesium</keyword>
<evidence type="ECO:0000313" key="23">
    <source>
        <dbReference type="Proteomes" id="UP001637996"/>
    </source>
</evidence>
<feature type="region of interest" description="Linker" evidence="20">
    <location>
        <begin position="230"/>
        <end position="250"/>
    </location>
</feature>
<dbReference type="Proteomes" id="UP001637996">
    <property type="component" value="Unassembled WGS sequence"/>
</dbReference>
<keyword evidence="15 20" id="KW-0012">Acyltransferase</keyword>
<comment type="similarity">
    <text evidence="4 20">In the C-terminal section; belongs to the transferase hexapeptide repeat family.</text>
</comment>
<dbReference type="PANTHER" id="PTHR43584:SF3">
    <property type="entry name" value="BIFUNCTIONAL PROTEIN GLMU"/>
    <property type="match status" value="1"/>
</dbReference>
<evidence type="ECO:0000256" key="2">
    <source>
        <dbReference type="ARBA" id="ARBA00005166"/>
    </source>
</evidence>
<comment type="catalytic activity">
    <reaction evidence="18 20">
        <text>N-acetyl-alpha-D-glucosamine 1-phosphate + UTP + H(+) = UDP-N-acetyl-alpha-D-glucosamine + diphosphate</text>
        <dbReference type="Rhea" id="RHEA:13509"/>
        <dbReference type="ChEBI" id="CHEBI:15378"/>
        <dbReference type="ChEBI" id="CHEBI:33019"/>
        <dbReference type="ChEBI" id="CHEBI:46398"/>
        <dbReference type="ChEBI" id="CHEBI:57705"/>
        <dbReference type="ChEBI" id="CHEBI:57776"/>
        <dbReference type="EC" id="2.7.7.23"/>
    </reaction>
</comment>
<keyword evidence="10 20" id="KW-0677">Repeat</keyword>
<evidence type="ECO:0000256" key="7">
    <source>
        <dbReference type="ARBA" id="ARBA00022679"/>
    </source>
</evidence>
<keyword evidence="8 20" id="KW-0548">Nucleotidyltransferase</keyword>
<dbReference type="EC" id="2.7.7.23" evidence="20"/>
<evidence type="ECO:0000256" key="4">
    <source>
        <dbReference type="ARBA" id="ARBA00007707"/>
    </source>
</evidence>
<dbReference type="SUPFAM" id="SSF53448">
    <property type="entry name" value="Nucleotide-diphospho-sugar transferases"/>
    <property type="match status" value="1"/>
</dbReference>
<evidence type="ECO:0000256" key="9">
    <source>
        <dbReference type="ARBA" id="ARBA00022723"/>
    </source>
</evidence>
<dbReference type="CDD" id="cd03353">
    <property type="entry name" value="LbH_GlmU_C"/>
    <property type="match status" value="1"/>
</dbReference>
<dbReference type="Pfam" id="PF14602">
    <property type="entry name" value="Hexapep_2"/>
    <property type="match status" value="1"/>
</dbReference>
<dbReference type="PANTHER" id="PTHR43584">
    <property type="entry name" value="NUCLEOTIDYL TRANSFERASE"/>
    <property type="match status" value="1"/>
</dbReference>
<dbReference type="InterPro" id="IPR011004">
    <property type="entry name" value="Trimer_LpxA-like_sf"/>
</dbReference>
<feature type="binding site" evidence="20">
    <location>
        <position position="439"/>
    </location>
    <ligand>
        <name>acetyl-CoA</name>
        <dbReference type="ChEBI" id="CHEBI:57288"/>
    </ligand>
</feature>
<sequence>MLKTIIMAAGEGTRMKSRTSKVLHKLLNREIIKYVADASRFENSQTIFIAGKNIENLKELFPNDKIIEQKIGEGYPYGTGYAASLALYEISDDDQVLVLNGDIPLITKSSLEEFISNHIKSNNSASVLSTKVVNPASYGRIIRDDKGEFIGIVEHKDLKINQDIINEINTGIYIFKGSDLKESISKLDTDNEQSELYLTDCIEILYNDGKKVMAFTANDPDEFYGINNKKELVQAKKILQRRVNENHMLNGVTIEDPEMTVIDPEAKIGMDTIISGPVKILGDTEIGENCIIEGSSRIEDSILRDGVKIDNSVIEKSFVDQGSDVGPYAHLRPKAKLGKNVHIGNFVEVKNSTLGDGTKSGHLAYIGDSDLGSKINVGCGVIFVNYDGKFKHRSIVEDEAFIGSNSNIVAPVKIEKEAYIAAGSTITSNVEAGYLSIERAEQKNIAGYVEKKRKRDLEKEKEQK</sequence>
<reference evidence="22 23" key="1">
    <citation type="journal article" date="2025" name="Anaerobe">
        <title>Description of Anaerococcus kampingiae sp. nov., Anaerococcus groningensis sp. nov., Anaerococcus martiniensis sp. nov., and Anaerococcus cruorum sp. nov., isolated from human clinical specimens.</title>
        <authorList>
            <person name="Boiten K.E."/>
            <person name="Meijer J."/>
            <person name="van Wezel E.M."/>
            <person name="Veloo A.C.M."/>
        </authorList>
    </citation>
    <scope>NUCLEOTIDE SEQUENCE [LARGE SCALE GENOMIC DNA]</scope>
    <source>
        <strain evidence="22 23">ENR0831</strain>
    </source>
</reference>
<feature type="binding site" evidence="20">
    <location>
        <position position="154"/>
    </location>
    <ligand>
        <name>UDP-N-acetyl-alpha-D-glucosamine</name>
        <dbReference type="ChEBI" id="CHEBI:57705"/>
    </ligand>
</feature>
<evidence type="ECO:0000256" key="16">
    <source>
        <dbReference type="ARBA" id="ARBA00023316"/>
    </source>
</evidence>
<dbReference type="Gene3D" id="3.90.550.10">
    <property type="entry name" value="Spore Coat Polysaccharide Biosynthesis Protein SpsA, Chain A"/>
    <property type="match status" value="1"/>
</dbReference>
<comment type="pathway">
    <text evidence="20">Bacterial outer membrane biogenesis; LPS lipid A biosynthesis.</text>
</comment>
<keyword evidence="12 20" id="KW-0133">Cell shape</keyword>
<evidence type="ECO:0000256" key="14">
    <source>
        <dbReference type="ARBA" id="ARBA00023268"/>
    </source>
</evidence>
<organism evidence="22 23">
    <name type="scientific">Anaerococcus martiniensis</name>
    <dbReference type="NCBI Taxonomy" id="3115615"/>
    <lineage>
        <taxon>Bacteria</taxon>
        <taxon>Bacillati</taxon>
        <taxon>Bacillota</taxon>
        <taxon>Tissierellia</taxon>
        <taxon>Tissierellales</taxon>
        <taxon>Peptoniphilaceae</taxon>
        <taxon>Anaerococcus</taxon>
    </lineage>
</organism>
<feature type="binding site" evidence="20">
    <location>
        <position position="227"/>
    </location>
    <ligand>
        <name>Mg(2+)</name>
        <dbReference type="ChEBI" id="CHEBI:18420"/>
    </ligand>
</feature>
<feature type="region of interest" description="N-acetyltransferase" evidence="20">
    <location>
        <begin position="251"/>
        <end position="464"/>
    </location>
</feature>